<sequence length="165" mass="19208">MTSLNFKNITMKKLLFITVLLVSISVFGQQGVDSVYVSQYNKEYDEQGFFYAMSSLDGKKYYLKIEKTQKLFDTTTMTADVWVKLYNSSKTKSKNEKLTKTGRGYFLEYMSFDCIGKMYSRGEILQYDSQGKLINTNNRFFHVTRKVVPRTVNEGLYEAVCRKTN</sequence>
<keyword evidence="3" id="KW-1185">Reference proteome</keyword>
<accession>A0A172XSS3</accession>
<evidence type="ECO:0000313" key="2">
    <source>
        <dbReference type="EMBL" id="ANF49966.1"/>
    </source>
</evidence>
<evidence type="ECO:0000313" key="3">
    <source>
        <dbReference type="Proteomes" id="UP000077824"/>
    </source>
</evidence>
<gene>
    <name evidence="2" type="ORF">A0O34_05235</name>
</gene>
<feature type="chain" id="PRO_5008003705" evidence="1">
    <location>
        <begin position="29"/>
        <end position="165"/>
    </location>
</feature>
<dbReference type="KEGG" id="chh:A0O34_05235"/>
<reference evidence="2 3" key="1">
    <citation type="submission" date="2016-04" db="EMBL/GenBank/DDBJ databases">
        <title>Complete Genome Sequence of Chryseobacterium sp. IHBB 10212.</title>
        <authorList>
            <person name="Pal M."/>
            <person name="Swarnkar M.K."/>
            <person name="Kaushal K."/>
            <person name="Chhibber S."/>
            <person name="Singh A.K."/>
            <person name="Gulati A."/>
        </authorList>
    </citation>
    <scope>NUCLEOTIDE SEQUENCE [LARGE SCALE GENOMIC DNA]</scope>
    <source>
        <strain evidence="2 3">IHBB 10212</strain>
    </source>
</reference>
<feature type="signal peptide" evidence="1">
    <location>
        <begin position="1"/>
        <end position="28"/>
    </location>
</feature>
<dbReference type="EMBL" id="CP015199">
    <property type="protein sequence ID" value="ANF49966.1"/>
    <property type="molecule type" value="Genomic_DNA"/>
</dbReference>
<evidence type="ECO:0000256" key="1">
    <source>
        <dbReference type="SAM" id="SignalP"/>
    </source>
</evidence>
<dbReference type="AlphaFoldDB" id="A0A172XSS3"/>
<proteinExistence type="predicted"/>
<organism evidence="2 3">
    <name type="scientific">Chryseobacterium glaciei</name>
    <dbReference type="NCBI Taxonomy" id="1685010"/>
    <lineage>
        <taxon>Bacteria</taxon>
        <taxon>Pseudomonadati</taxon>
        <taxon>Bacteroidota</taxon>
        <taxon>Flavobacteriia</taxon>
        <taxon>Flavobacteriales</taxon>
        <taxon>Weeksellaceae</taxon>
        <taxon>Chryseobacterium group</taxon>
        <taxon>Chryseobacterium</taxon>
    </lineage>
</organism>
<protein>
    <submittedName>
        <fullName evidence="2">Uncharacterized protein</fullName>
    </submittedName>
</protein>
<dbReference type="STRING" id="1685010.A0O34_05235"/>
<keyword evidence="1" id="KW-0732">Signal</keyword>
<dbReference type="Proteomes" id="UP000077824">
    <property type="component" value="Chromosome"/>
</dbReference>
<name>A0A172XSS3_9FLAO</name>